<dbReference type="Gene3D" id="1.10.10.10">
    <property type="entry name" value="Winged helix-like DNA-binding domain superfamily/Winged helix DNA-binding domain"/>
    <property type="match status" value="1"/>
</dbReference>
<evidence type="ECO:0000256" key="2">
    <source>
        <dbReference type="ARBA" id="ARBA00023125"/>
    </source>
</evidence>
<dbReference type="GO" id="GO:0003677">
    <property type="term" value="F:DNA binding"/>
    <property type="evidence" value="ECO:0007669"/>
    <property type="project" value="UniProtKB-KW"/>
</dbReference>
<accession>A0A1E7RD23</accession>
<dbReference type="InterPro" id="IPR036388">
    <property type="entry name" value="WH-like_DNA-bd_sf"/>
</dbReference>
<dbReference type="GO" id="GO:0003700">
    <property type="term" value="F:DNA-binding transcription factor activity"/>
    <property type="evidence" value="ECO:0007669"/>
    <property type="project" value="InterPro"/>
</dbReference>
<protein>
    <recommendedName>
        <fullName evidence="4">HTH gntR-type domain-containing protein</fullName>
    </recommendedName>
</protein>
<dbReference type="PANTHER" id="PTHR43537">
    <property type="entry name" value="TRANSCRIPTIONAL REGULATOR, GNTR FAMILY"/>
    <property type="match status" value="1"/>
</dbReference>
<comment type="caution">
    <text evidence="5">The sequence shown here is derived from an EMBL/GenBank/DDBJ whole genome shotgun (WGS) entry which is preliminary data.</text>
</comment>
<evidence type="ECO:0000313" key="6">
    <source>
        <dbReference type="Proteomes" id="UP000185895"/>
    </source>
</evidence>
<gene>
    <name evidence="5" type="ORF">BJI46_10845</name>
</gene>
<sequence>MCFFKFEGLSEQIAAEIAEQIITGQLIAGERIQEVRIANAMQVSRASVREALQILKRTGLINVYPRRGALVSELDQQHIESLFRMADLLITEIIMQHDKVDHHQFDGLLQTLQQRLFQQVQAFQPQQFYDEIFAYLSQFSASCEHLYLHCMFTDLLPAIRRGYFYAIHVSNYALQEEFFLISKVIDAITSKNTHQAALFMQDFCRNLCKLVQASLIHIKQAELAWAQCSPH</sequence>
<dbReference type="AlphaFoldDB" id="A0A1E7RD23"/>
<dbReference type="EMBL" id="MKKK01000013">
    <property type="protein sequence ID" value="OEY97117.1"/>
    <property type="molecule type" value="Genomic_DNA"/>
</dbReference>
<keyword evidence="1" id="KW-0805">Transcription regulation</keyword>
<reference evidence="5 6" key="1">
    <citation type="submission" date="2016-09" db="EMBL/GenBank/DDBJ databases">
        <authorList>
            <person name="Capua I."/>
            <person name="De Benedictis P."/>
            <person name="Joannis T."/>
            <person name="Lombin L.H."/>
            <person name="Cattoli G."/>
        </authorList>
    </citation>
    <scope>NUCLEOTIDE SEQUENCE [LARGE SCALE GENOMIC DNA]</scope>
    <source>
        <strain evidence="5 6">ANC 4671</strain>
    </source>
</reference>
<dbReference type="InterPro" id="IPR036390">
    <property type="entry name" value="WH_DNA-bd_sf"/>
</dbReference>
<dbReference type="STRING" id="1262585.BJI46_10845"/>
<evidence type="ECO:0000259" key="4">
    <source>
        <dbReference type="PROSITE" id="PS50949"/>
    </source>
</evidence>
<dbReference type="Proteomes" id="UP000185895">
    <property type="component" value="Unassembled WGS sequence"/>
</dbReference>
<dbReference type="PANTHER" id="PTHR43537:SF24">
    <property type="entry name" value="GLUCONATE OPERON TRANSCRIPTIONAL REPRESSOR"/>
    <property type="match status" value="1"/>
</dbReference>
<dbReference type="SMART" id="SM00345">
    <property type="entry name" value="HTH_GNTR"/>
    <property type="match status" value="1"/>
</dbReference>
<evidence type="ECO:0000313" key="5">
    <source>
        <dbReference type="EMBL" id="OEY97117.1"/>
    </source>
</evidence>
<dbReference type="Pfam" id="PF00392">
    <property type="entry name" value="GntR"/>
    <property type="match status" value="1"/>
</dbReference>
<dbReference type="PROSITE" id="PS50949">
    <property type="entry name" value="HTH_GNTR"/>
    <property type="match status" value="1"/>
</dbReference>
<dbReference type="CDD" id="cd07377">
    <property type="entry name" value="WHTH_GntR"/>
    <property type="match status" value="1"/>
</dbReference>
<name>A0A1E7RD23_9GAMM</name>
<evidence type="ECO:0000256" key="3">
    <source>
        <dbReference type="ARBA" id="ARBA00023163"/>
    </source>
</evidence>
<dbReference type="InterPro" id="IPR000524">
    <property type="entry name" value="Tscrpt_reg_HTH_GntR"/>
</dbReference>
<dbReference type="SUPFAM" id="SSF46785">
    <property type="entry name" value="Winged helix' DNA-binding domain"/>
    <property type="match status" value="1"/>
</dbReference>
<keyword evidence="3" id="KW-0804">Transcription</keyword>
<feature type="domain" description="HTH gntR-type" evidence="4">
    <location>
        <begin position="7"/>
        <end position="74"/>
    </location>
</feature>
<evidence type="ECO:0000256" key="1">
    <source>
        <dbReference type="ARBA" id="ARBA00023015"/>
    </source>
</evidence>
<keyword evidence="2" id="KW-0238">DNA-binding</keyword>
<organism evidence="5 6">
    <name type="scientific">Acinetobacter qingfengensis</name>
    <dbReference type="NCBI Taxonomy" id="1262585"/>
    <lineage>
        <taxon>Bacteria</taxon>
        <taxon>Pseudomonadati</taxon>
        <taxon>Pseudomonadota</taxon>
        <taxon>Gammaproteobacteria</taxon>
        <taxon>Moraxellales</taxon>
        <taxon>Moraxellaceae</taxon>
        <taxon>Acinetobacter</taxon>
    </lineage>
</organism>
<keyword evidence="6" id="KW-1185">Reference proteome</keyword>
<proteinExistence type="predicted"/>